<dbReference type="SUPFAM" id="SSF54523">
    <property type="entry name" value="Pili subunits"/>
    <property type="match status" value="1"/>
</dbReference>
<dbReference type="Gene3D" id="3.30.700.10">
    <property type="entry name" value="Glycoprotein, Type 4 Pilin"/>
    <property type="match status" value="1"/>
</dbReference>
<dbReference type="InterPro" id="IPR031975">
    <property type="entry name" value="Pilin_GH"/>
</dbReference>
<dbReference type="AlphaFoldDB" id="A0A6M0RVW4"/>
<name>A0A6M0RVW4_9CYAN</name>
<dbReference type="PANTHER" id="PTHR30093">
    <property type="entry name" value="GENERAL SECRETION PATHWAY PROTEIN G"/>
    <property type="match status" value="1"/>
</dbReference>
<reference evidence="7 8" key="1">
    <citation type="journal article" date="2020" name="Microb. Ecol.">
        <title>Ecogenomics of the Marine Benthic Filamentous Cyanobacterium Adonisia.</title>
        <authorList>
            <person name="Walter J.M."/>
            <person name="Coutinho F.H."/>
            <person name="Leomil L."/>
            <person name="Hargreaves P.I."/>
            <person name="Campeao M.E."/>
            <person name="Vieira V.V."/>
            <person name="Silva B.S."/>
            <person name="Fistarol G.O."/>
            <person name="Salomon P.S."/>
            <person name="Sawabe T."/>
            <person name="Mino S."/>
            <person name="Hosokawa M."/>
            <person name="Miyashita H."/>
            <person name="Maruyama F."/>
            <person name="van Verk M.C."/>
            <person name="Dutilh B.E."/>
            <person name="Thompson C.C."/>
            <person name="Thompson F.L."/>
        </authorList>
    </citation>
    <scope>NUCLEOTIDE SEQUENCE [LARGE SCALE GENOMIC DNA]</scope>
    <source>
        <strain evidence="7 8">CCMR0081</strain>
    </source>
</reference>
<keyword evidence="5 6" id="KW-0472">Membrane</keyword>
<dbReference type="PRINTS" id="PR00813">
    <property type="entry name" value="BCTERIALGSPG"/>
</dbReference>
<dbReference type="Proteomes" id="UP000481033">
    <property type="component" value="Unassembled WGS sequence"/>
</dbReference>
<evidence type="ECO:0000256" key="3">
    <source>
        <dbReference type="ARBA" id="ARBA00022692"/>
    </source>
</evidence>
<comment type="subcellular location">
    <subcellularLocation>
        <location evidence="1">Membrane</location>
        <topology evidence="1">Single-pass membrane protein</topology>
    </subcellularLocation>
</comment>
<dbReference type="RefSeq" id="WP_163702890.1">
    <property type="nucleotide sequence ID" value="NZ_QXHD01000004.1"/>
</dbReference>
<sequence>MKTTLRAKLLQHLVSKKKANEGFTLIELLVVIIIIGILAAIALPSFLNQANRARQTEAVTNVGAINRGQQAYVLEETFFSDNIAGLGIGIKVESDNYAFGDIADIVAGSANVGLIGFVDGAGINDRTADPNDYRTGAAVFASPFSDVNLKAYVGSTYLLTESTTGETTSTTILCEEIKADDNQIADIDFDVNAGLVEDAECGAGSDEV</sequence>
<proteinExistence type="predicted"/>
<feature type="transmembrane region" description="Helical" evidence="6">
    <location>
        <begin position="25"/>
        <end position="47"/>
    </location>
</feature>
<dbReference type="Pfam" id="PF07963">
    <property type="entry name" value="N_methyl"/>
    <property type="match status" value="1"/>
</dbReference>
<dbReference type="PANTHER" id="PTHR30093:SF44">
    <property type="entry name" value="TYPE II SECRETION SYSTEM CORE PROTEIN G"/>
    <property type="match status" value="1"/>
</dbReference>
<evidence type="ECO:0000256" key="4">
    <source>
        <dbReference type="ARBA" id="ARBA00022989"/>
    </source>
</evidence>
<protein>
    <submittedName>
        <fullName evidence="7">Prepilin-type N-terminal cleavage/methylation domain-containing protein</fullName>
    </submittedName>
</protein>
<comment type="caution">
    <text evidence="7">The sequence shown here is derived from an EMBL/GenBank/DDBJ whole genome shotgun (WGS) entry which is preliminary data.</text>
</comment>
<dbReference type="Pfam" id="PF16734">
    <property type="entry name" value="Pilin_GH"/>
    <property type="match status" value="1"/>
</dbReference>
<dbReference type="PROSITE" id="PS00409">
    <property type="entry name" value="PROKAR_NTER_METHYL"/>
    <property type="match status" value="1"/>
</dbReference>
<keyword evidence="3 6" id="KW-0812">Transmembrane</keyword>
<evidence type="ECO:0000256" key="2">
    <source>
        <dbReference type="ARBA" id="ARBA00022481"/>
    </source>
</evidence>
<evidence type="ECO:0000256" key="6">
    <source>
        <dbReference type="SAM" id="Phobius"/>
    </source>
</evidence>
<dbReference type="NCBIfam" id="TIGR02532">
    <property type="entry name" value="IV_pilin_GFxxxE"/>
    <property type="match status" value="1"/>
</dbReference>
<organism evidence="7 8">
    <name type="scientific">Adonisia turfae CCMR0081</name>
    <dbReference type="NCBI Taxonomy" id="2292702"/>
    <lineage>
        <taxon>Bacteria</taxon>
        <taxon>Bacillati</taxon>
        <taxon>Cyanobacteriota</taxon>
        <taxon>Adonisia</taxon>
        <taxon>Adonisia turfae</taxon>
    </lineage>
</organism>
<evidence type="ECO:0000313" key="7">
    <source>
        <dbReference type="EMBL" id="NEZ60309.1"/>
    </source>
</evidence>
<accession>A0A6M0RVW4</accession>
<dbReference type="InterPro" id="IPR045584">
    <property type="entry name" value="Pilin-like"/>
</dbReference>
<keyword evidence="2" id="KW-0488">Methylation</keyword>
<keyword evidence="8" id="KW-1185">Reference proteome</keyword>
<dbReference type="GO" id="GO:0015628">
    <property type="term" value="P:protein secretion by the type II secretion system"/>
    <property type="evidence" value="ECO:0007669"/>
    <property type="project" value="InterPro"/>
</dbReference>
<dbReference type="InterPro" id="IPR000983">
    <property type="entry name" value="Bac_GSPG_pilin"/>
</dbReference>
<evidence type="ECO:0000313" key="8">
    <source>
        <dbReference type="Proteomes" id="UP000481033"/>
    </source>
</evidence>
<evidence type="ECO:0000256" key="5">
    <source>
        <dbReference type="ARBA" id="ARBA00023136"/>
    </source>
</evidence>
<gene>
    <name evidence="7" type="ORF">DXZ20_32630</name>
</gene>
<keyword evidence="4 6" id="KW-1133">Transmembrane helix</keyword>
<dbReference type="GO" id="GO:0015627">
    <property type="term" value="C:type II protein secretion system complex"/>
    <property type="evidence" value="ECO:0007669"/>
    <property type="project" value="InterPro"/>
</dbReference>
<dbReference type="GO" id="GO:0016020">
    <property type="term" value="C:membrane"/>
    <property type="evidence" value="ECO:0007669"/>
    <property type="project" value="UniProtKB-SubCell"/>
</dbReference>
<dbReference type="EMBL" id="QXHD01000004">
    <property type="protein sequence ID" value="NEZ60309.1"/>
    <property type="molecule type" value="Genomic_DNA"/>
</dbReference>
<dbReference type="InterPro" id="IPR012902">
    <property type="entry name" value="N_methyl_site"/>
</dbReference>
<evidence type="ECO:0000256" key="1">
    <source>
        <dbReference type="ARBA" id="ARBA00004167"/>
    </source>
</evidence>